<dbReference type="AlphaFoldDB" id="A0A9N8F404"/>
<feature type="compositionally biased region" description="Basic and acidic residues" evidence="5">
    <location>
        <begin position="65"/>
        <end position="77"/>
    </location>
</feature>
<dbReference type="Pfam" id="PF00447">
    <property type="entry name" value="HSF_DNA-bind"/>
    <property type="match status" value="1"/>
</dbReference>
<feature type="compositionally biased region" description="Basic and acidic residues" evidence="5">
    <location>
        <begin position="1"/>
        <end position="12"/>
    </location>
</feature>
<comment type="caution">
    <text evidence="7">The sequence shown here is derived from an EMBL/GenBank/DDBJ whole genome shotgun (WGS) entry which is preliminary data.</text>
</comment>
<dbReference type="GO" id="GO:0043565">
    <property type="term" value="F:sequence-specific DNA binding"/>
    <property type="evidence" value="ECO:0007669"/>
    <property type="project" value="InterPro"/>
</dbReference>
<evidence type="ECO:0000259" key="6">
    <source>
        <dbReference type="SMART" id="SM00415"/>
    </source>
</evidence>
<dbReference type="Gene3D" id="1.10.10.10">
    <property type="entry name" value="Winged helix-like DNA-binding domain superfamily/Winged helix DNA-binding domain"/>
    <property type="match status" value="1"/>
</dbReference>
<name>A0A9N8F404_9STRA</name>
<feature type="compositionally biased region" description="Low complexity" evidence="5">
    <location>
        <begin position="375"/>
        <end position="425"/>
    </location>
</feature>
<keyword evidence="8" id="KW-1185">Reference proteome</keyword>
<dbReference type="GO" id="GO:0003700">
    <property type="term" value="F:DNA-binding transcription factor activity"/>
    <property type="evidence" value="ECO:0007669"/>
    <property type="project" value="InterPro"/>
</dbReference>
<comment type="subcellular location">
    <subcellularLocation>
        <location evidence="1">Nucleus</location>
    </subcellularLocation>
</comment>
<feature type="compositionally biased region" description="Low complexity" evidence="5">
    <location>
        <begin position="592"/>
        <end position="602"/>
    </location>
</feature>
<evidence type="ECO:0000256" key="4">
    <source>
        <dbReference type="RuleBase" id="RU004020"/>
    </source>
</evidence>
<keyword evidence="3" id="KW-0539">Nucleus</keyword>
<dbReference type="GO" id="GO:0005634">
    <property type="term" value="C:nucleus"/>
    <property type="evidence" value="ECO:0007669"/>
    <property type="project" value="UniProtKB-SubCell"/>
</dbReference>
<evidence type="ECO:0000256" key="1">
    <source>
        <dbReference type="ARBA" id="ARBA00004123"/>
    </source>
</evidence>
<feature type="domain" description="HSF-type DNA-binding" evidence="6">
    <location>
        <begin position="141"/>
        <end position="239"/>
    </location>
</feature>
<proteinExistence type="inferred from homology"/>
<comment type="similarity">
    <text evidence="4">Belongs to the HSF family.</text>
</comment>
<feature type="compositionally biased region" description="Low complexity" evidence="5">
    <location>
        <begin position="540"/>
        <end position="567"/>
    </location>
</feature>
<evidence type="ECO:0000313" key="7">
    <source>
        <dbReference type="EMBL" id="CAB9531645.1"/>
    </source>
</evidence>
<dbReference type="Proteomes" id="UP001153069">
    <property type="component" value="Unassembled WGS sequence"/>
</dbReference>
<gene>
    <name evidence="7" type="ORF">SEMRO_3787_G351040.1</name>
</gene>
<feature type="compositionally biased region" description="Polar residues" evidence="5">
    <location>
        <begin position="435"/>
        <end position="448"/>
    </location>
</feature>
<dbReference type="InterPro" id="IPR036390">
    <property type="entry name" value="WH_DNA-bd_sf"/>
</dbReference>
<dbReference type="EMBL" id="CAICTM010003785">
    <property type="protein sequence ID" value="CAB9531645.1"/>
    <property type="molecule type" value="Genomic_DNA"/>
</dbReference>
<dbReference type="SMART" id="SM00415">
    <property type="entry name" value="HSF"/>
    <property type="match status" value="1"/>
</dbReference>
<protein>
    <submittedName>
        <fullName evidence="7">HSF-type DNA-binding</fullName>
    </submittedName>
</protein>
<evidence type="ECO:0000256" key="3">
    <source>
        <dbReference type="ARBA" id="ARBA00023242"/>
    </source>
</evidence>
<feature type="region of interest" description="Disordered" evidence="5">
    <location>
        <begin position="1"/>
        <end position="82"/>
    </location>
</feature>
<dbReference type="InterPro" id="IPR036388">
    <property type="entry name" value="WH-like_DNA-bd_sf"/>
</dbReference>
<feature type="region of interest" description="Disordered" evidence="5">
    <location>
        <begin position="540"/>
        <end position="607"/>
    </location>
</feature>
<evidence type="ECO:0000256" key="2">
    <source>
        <dbReference type="ARBA" id="ARBA00023125"/>
    </source>
</evidence>
<evidence type="ECO:0000256" key="5">
    <source>
        <dbReference type="SAM" id="MobiDB-lite"/>
    </source>
</evidence>
<dbReference type="InterPro" id="IPR000232">
    <property type="entry name" value="HSF_DNA-bd"/>
</dbReference>
<feature type="region of interest" description="Disordered" evidence="5">
    <location>
        <begin position="375"/>
        <end position="506"/>
    </location>
</feature>
<feature type="compositionally biased region" description="Low complexity" evidence="5">
    <location>
        <begin position="458"/>
        <end position="467"/>
    </location>
</feature>
<organism evidence="7 8">
    <name type="scientific">Seminavis robusta</name>
    <dbReference type="NCBI Taxonomy" id="568900"/>
    <lineage>
        <taxon>Eukaryota</taxon>
        <taxon>Sar</taxon>
        <taxon>Stramenopiles</taxon>
        <taxon>Ochrophyta</taxon>
        <taxon>Bacillariophyta</taxon>
        <taxon>Bacillariophyceae</taxon>
        <taxon>Bacillariophycidae</taxon>
        <taxon>Naviculales</taxon>
        <taxon>Naviculaceae</taxon>
        <taxon>Seminavis</taxon>
    </lineage>
</organism>
<reference evidence="7" key="1">
    <citation type="submission" date="2020-06" db="EMBL/GenBank/DDBJ databases">
        <authorList>
            <consortium name="Plant Systems Biology data submission"/>
        </authorList>
    </citation>
    <scope>NUCLEOTIDE SEQUENCE</scope>
    <source>
        <strain evidence="7">D6</strain>
    </source>
</reference>
<dbReference type="SUPFAM" id="SSF46785">
    <property type="entry name" value="Winged helix' DNA-binding domain"/>
    <property type="match status" value="1"/>
</dbReference>
<sequence>MKRQAEDNPDPRRHNRQAVEVPDNSGRSSGGPGGGPPPAAPQVPFLDFLSQVASSQLQQQQQQHHLLDNNHNNKNDQHGQAAPGVGVAVAGVASAPIEASSQESDGNVSSSSSSNESPVVAVAPAAVVTAASDGMPLSFPAPKNFAERLMNVLESDIDTEAIWWDGETKSVALQPKKLKKGTILHTHFSGNKYSAFLRNFNRWGFRRVPYHNVPNGAVLYKNCLFQKEDPKLVKHMRMDSDVQDVYARQQLFGQRNSDGSTHHIPPMAPLVGPTGSMGVPPPTATSSNGPVPMPQCMPNGNQMQQFFSQFAASNGNNGASNPMGQFMVPPQPANLAAGSNGNGNINPMQPMANAGNNANLAPMMMMNNLQQLMSSFQKQQPAQGQQQPVQGHQQSAQGQQQPAQVQQQQPAQAQQNNSNVAAAAPQVPPPPGNVDLNSMIQNLQNFLNGSVPAPPAPSQATPTNSTAGMAGPALQPQVPPAQNNHQQMPAAPAPATNGTVLPPQQPDANALQEALNTLLTGNNGGIDSGMVSALGSLMSQMQGNQGQPQQQSPQQQQQSTPSQQYGMTSQHPTLPPQPLAIQQPMAPPQEQAPPSQQQPQDTPEQRRDSVLGTILELSAEYMQQPLSQSPHGIAIRTCFELLKVLGKQELELAGSSDTNPSCTRGASL</sequence>
<keyword evidence="2 7" id="KW-0238">DNA-binding</keyword>
<evidence type="ECO:0000313" key="8">
    <source>
        <dbReference type="Proteomes" id="UP001153069"/>
    </source>
</evidence>
<accession>A0A9N8F404</accession>